<dbReference type="CDD" id="cd05400">
    <property type="entry name" value="NT_2-5OAS_ClassI-CCAase"/>
    <property type="match status" value="1"/>
</dbReference>
<name>A0A7Z0IIR5_9MICO</name>
<reference evidence="2 3" key="1">
    <citation type="submission" date="2020-07" db="EMBL/GenBank/DDBJ databases">
        <title>Sequencing the genomes of 1000 actinobacteria strains.</title>
        <authorList>
            <person name="Klenk H.-P."/>
        </authorList>
    </citation>
    <scope>NUCLEOTIDE SEQUENCE [LARGE SCALE GENOMIC DNA]</scope>
    <source>
        <strain evidence="2 3">DSM 26341</strain>
    </source>
</reference>
<dbReference type="InterPro" id="IPR043519">
    <property type="entry name" value="NT_sf"/>
</dbReference>
<proteinExistence type="predicted"/>
<dbReference type="GO" id="GO:0051607">
    <property type="term" value="P:defense response to virus"/>
    <property type="evidence" value="ECO:0007669"/>
    <property type="project" value="UniProtKB-KW"/>
</dbReference>
<dbReference type="EMBL" id="JACBZP010000001">
    <property type="protein sequence ID" value="NYI68765.1"/>
    <property type="molecule type" value="Genomic_DNA"/>
</dbReference>
<accession>A0A7Z0IIR5</accession>
<dbReference type="GO" id="GO:0016779">
    <property type="term" value="F:nucleotidyltransferase activity"/>
    <property type="evidence" value="ECO:0007669"/>
    <property type="project" value="InterPro"/>
</dbReference>
<evidence type="ECO:0008006" key="4">
    <source>
        <dbReference type="Google" id="ProtNLM"/>
    </source>
</evidence>
<organism evidence="2 3">
    <name type="scientific">Spelaeicoccus albus</name>
    <dbReference type="NCBI Taxonomy" id="1280376"/>
    <lineage>
        <taxon>Bacteria</taxon>
        <taxon>Bacillati</taxon>
        <taxon>Actinomycetota</taxon>
        <taxon>Actinomycetes</taxon>
        <taxon>Micrococcales</taxon>
        <taxon>Brevibacteriaceae</taxon>
        <taxon>Spelaeicoccus</taxon>
    </lineage>
</organism>
<protein>
    <recommendedName>
        <fullName evidence="4">Nucleotidyltransferase</fullName>
    </recommendedName>
</protein>
<sequence length="325" mass="35732">MTTGFDAAQGAVEPQRVDKEAASRAHLEVREVLERDSLLSDWGINSILIGSYKRQVSIRRIKDVDVFCRLESVPHDVSGSTALNEFFRVLSDEYGEDNITRQARSLSVENPTWNGLHVDAVPARPAGRFWEIPNHEDPDSGWQETNPDKLTQLSSEMNTALGELYVPGVKLIRQTRRTLIDDHPGGLFVELALYTACTGGQVFGDTMRDFYVSALNGVAQVVDAKVRHGQEIPDPTRPGELLKFRATDDEWLTAADAFKAAAAQADRARNAPRCAAEATFHRLLGKNSDGEVVYPLPVDCNVDGSTKSRLVAGDRTVPGGNQKFA</sequence>
<evidence type="ECO:0000256" key="1">
    <source>
        <dbReference type="ARBA" id="ARBA00023118"/>
    </source>
</evidence>
<dbReference type="AlphaFoldDB" id="A0A7Z0IIR5"/>
<keyword evidence="1" id="KW-0051">Antiviral defense</keyword>
<dbReference type="Proteomes" id="UP000539111">
    <property type="component" value="Unassembled WGS sequence"/>
</dbReference>
<comment type="caution">
    <text evidence="2">The sequence shown here is derived from an EMBL/GenBank/DDBJ whole genome shotgun (WGS) entry which is preliminary data.</text>
</comment>
<dbReference type="SUPFAM" id="SSF81301">
    <property type="entry name" value="Nucleotidyltransferase"/>
    <property type="match status" value="1"/>
</dbReference>
<dbReference type="RefSeq" id="WP_179429062.1">
    <property type="nucleotide sequence ID" value="NZ_JACBZP010000001.1"/>
</dbReference>
<dbReference type="InterPro" id="IPR006116">
    <property type="entry name" value="NT_2-5OAS_ClassI-CCAase"/>
</dbReference>
<keyword evidence="3" id="KW-1185">Reference proteome</keyword>
<evidence type="ECO:0000313" key="2">
    <source>
        <dbReference type="EMBL" id="NYI68765.1"/>
    </source>
</evidence>
<evidence type="ECO:0000313" key="3">
    <source>
        <dbReference type="Proteomes" id="UP000539111"/>
    </source>
</evidence>
<dbReference type="Pfam" id="PF18144">
    <property type="entry name" value="SMODS"/>
    <property type="match status" value="1"/>
</dbReference>
<gene>
    <name evidence="2" type="ORF">BJY26_003071</name>
</gene>